<protein>
    <recommendedName>
        <fullName evidence="3">Amino acid transporter</fullName>
    </recommendedName>
</protein>
<evidence type="ECO:0000313" key="2">
    <source>
        <dbReference type="Proteomes" id="UP000027986"/>
    </source>
</evidence>
<proteinExistence type="predicted"/>
<gene>
    <name evidence="1" type="ORF">HX89_00135</name>
</gene>
<name>A0A075JEN6_9MICO</name>
<dbReference type="GeneID" id="41839690"/>
<dbReference type="Gene3D" id="3.30.460.40">
    <property type="match status" value="1"/>
</dbReference>
<keyword evidence="2" id="KW-1185">Reference proteome</keyword>
<dbReference type="AlphaFoldDB" id="A0A075JEN6"/>
<accession>A0A075JEN6</accession>
<dbReference type="eggNOG" id="COG0346">
    <property type="taxonomic scope" value="Bacteria"/>
</dbReference>
<dbReference type="EMBL" id="CP008889">
    <property type="protein sequence ID" value="AIF39672.1"/>
    <property type="molecule type" value="Genomic_DNA"/>
</dbReference>
<evidence type="ECO:0008006" key="3">
    <source>
        <dbReference type="Google" id="ProtNLM"/>
    </source>
</evidence>
<evidence type="ECO:0000313" key="1">
    <source>
        <dbReference type="EMBL" id="AIF39672.1"/>
    </source>
</evidence>
<dbReference type="Proteomes" id="UP000027986">
    <property type="component" value="Chromosome"/>
</dbReference>
<dbReference type="RefSeq" id="WP_006945081.1">
    <property type="nucleotide sequence ID" value="NZ_CP008889.1"/>
</dbReference>
<dbReference type="HOGENOM" id="CLU_112485_0_0_11"/>
<sequence>MTVNHLTDEDFLALYGRWAPLTPSDVKHFFASYPGLWWIAGGWAIEAFTGASREHDDIDPSVLRNDLPLLRRHLAGRLHAWAAAAGSLTPLLPDVDADGAPDDVLPRGCGQIWARPDAASAWEYDILLSPGSEQEWVYKRDSRLRLPMTRALWERDGVRYLRPELQLLLKSRGLRDKDERDFTVTAPLLERSTREWLRDALTLTEPNHPWIARLDDLGA</sequence>
<organism evidence="1 2">
    <name type="scientific">Dermacoccus nishinomiyaensis</name>
    <dbReference type="NCBI Taxonomy" id="1274"/>
    <lineage>
        <taxon>Bacteria</taxon>
        <taxon>Bacillati</taxon>
        <taxon>Actinomycetota</taxon>
        <taxon>Actinomycetes</taxon>
        <taxon>Micrococcales</taxon>
        <taxon>Dermacoccaceae</taxon>
        <taxon>Dermacoccus</taxon>
    </lineage>
</organism>
<reference evidence="1 2" key="1">
    <citation type="submission" date="2014-07" db="EMBL/GenBank/DDBJ databases">
        <title>Genome Sequencing of Dermacoccus nishinomiyaensis.</title>
        <authorList>
            <person name="Hong K.W."/>
            <person name="Chan K.G."/>
        </authorList>
    </citation>
    <scope>NUCLEOTIDE SEQUENCE [LARGE SCALE GENOMIC DNA]</scope>
    <source>
        <strain evidence="1 2">M25</strain>
    </source>
</reference>
<dbReference type="OrthoDB" id="4539099at2"/>
<dbReference type="KEGG" id="dni:HX89_00135"/>